<reference evidence="1 2" key="2">
    <citation type="journal article" date="2022" name="Mol. Ecol. Resour.">
        <title>The genomes of chicory, endive, great burdock and yacon provide insights into Asteraceae paleo-polyploidization history and plant inulin production.</title>
        <authorList>
            <person name="Fan W."/>
            <person name="Wang S."/>
            <person name="Wang H."/>
            <person name="Wang A."/>
            <person name="Jiang F."/>
            <person name="Liu H."/>
            <person name="Zhao H."/>
            <person name="Xu D."/>
            <person name="Zhang Y."/>
        </authorList>
    </citation>
    <scope>NUCLEOTIDE SEQUENCE [LARGE SCALE GENOMIC DNA]</scope>
    <source>
        <strain evidence="2">cv. Niubang</strain>
    </source>
</reference>
<evidence type="ECO:0000313" key="1">
    <source>
        <dbReference type="EMBL" id="KAI3757929.1"/>
    </source>
</evidence>
<proteinExistence type="predicted"/>
<keyword evidence="2" id="KW-1185">Reference proteome</keyword>
<reference evidence="2" key="1">
    <citation type="journal article" date="2022" name="Mol. Ecol. Resour.">
        <title>The genomes of chicory, endive, great burdock and yacon provide insights into Asteraceae palaeo-polyploidization history and plant inulin production.</title>
        <authorList>
            <person name="Fan W."/>
            <person name="Wang S."/>
            <person name="Wang H."/>
            <person name="Wang A."/>
            <person name="Jiang F."/>
            <person name="Liu H."/>
            <person name="Zhao H."/>
            <person name="Xu D."/>
            <person name="Zhang Y."/>
        </authorList>
    </citation>
    <scope>NUCLEOTIDE SEQUENCE [LARGE SCALE GENOMIC DNA]</scope>
    <source>
        <strain evidence="2">cv. Niubang</strain>
    </source>
</reference>
<dbReference type="Proteomes" id="UP001055879">
    <property type="component" value="Linkage Group LG02"/>
</dbReference>
<sequence length="254" mass="28889">MTDESMVMEKKVKLDKKNKPKIVDPIALLASQLAEEALTDEAYDGSTEDVGEALEKAMILLSQHYQKKFQRRTGSNNLRFTSGSKKIEPGASSKPYVPKFEPAKVVKDSAFYWKKLELAEKRENGTILLAKEEYWLDHSDNDAENEETDAMCFIGDDKSDDEEDDTFTDDSKASSSMSNAQSDFLNKVSSSTSIVDDSLTLNDQYYKTKTKRKRRRSKKSRKHDSVLSENSNSSNSSVLDRTVKRSQKLIWRIK</sequence>
<gene>
    <name evidence="1" type="ORF">L6452_05473</name>
</gene>
<dbReference type="EMBL" id="CM042048">
    <property type="protein sequence ID" value="KAI3757929.1"/>
    <property type="molecule type" value="Genomic_DNA"/>
</dbReference>
<accession>A0ACB9EG22</accession>
<protein>
    <submittedName>
        <fullName evidence="1">Uncharacterized protein</fullName>
    </submittedName>
</protein>
<name>A0ACB9EG22_ARCLA</name>
<comment type="caution">
    <text evidence="1">The sequence shown here is derived from an EMBL/GenBank/DDBJ whole genome shotgun (WGS) entry which is preliminary data.</text>
</comment>
<organism evidence="1 2">
    <name type="scientific">Arctium lappa</name>
    <name type="common">Greater burdock</name>
    <name type="synonym">Lappa major</name>
    <dbReference type="NCBI Taxonomy" id="4217"/>
    <lineage>
        <taxon>Eukaryota</taxon>
        <taxon>Viridiplantae</taxon>
        <taxon>Streptophyta</taxon>
        <taxon>Embryophyta</taxon>
        <taxon>Tracheophyta</taxon>
        <taxon>Spermatophyta</taxon>
        <taxon>Magnoliopsida</taxon>
        <taxon>eudicotyledons</taxon>
        <taxon>Gunneridae</taxon>
        <taxon>Pentapetalae</taxon>
        <taxon>asterids</taxon>
        <taxon>campanulids</taxon>
        <taxon>Asterales</taxon>
        <taxon>Asteraceae</taxon>
        <taxon>Carduoideae</taxon>
        <taxon>Cardueae</taxon>
        <taxon>Arctiinae</taxon>
        <taxon>Arctium</taxon>
    </lineage>
</organism>
<evidence type="ECO:0000313" key="2">
    <source>
        <dbReference type="Proteomes" id="UP001055879"/>
    </source>
</evidence>